<dbReference type="InterPro" id="IPR020103">
    <property type="entry name" value="PsdUridine_synth_cat_dom_sf"/>
</dbReference>
<dbReference type="PANTHER" id="PTHR21600:SF44">
    <property type="entry name" value="RIBOSOMAL LARGE SUBUNIT PSEUDOURIDINE SYNTHASE D"/>
    <property type="match status" value="1"/>
</dbReference>
<accession>A0A8J7S9D6</accession>
<evidence type="ECO:0000259" key="3">
    <source>
        <dbReference type="Pfam" id="PF00849"/>
    </source>
</evidence>
<dbReference type="SUPFAM" id="SSF55120">
    <property type="entry name" value="Pseudouridine synthase"/>
    <property type="match status" value="1"/>
</dbReference>
<dbReference type="InterPro" id="IPR050188">
    <property type="entry name" value="RluA_PseudoU_synthase"/>
</dbReference>
<sequence>MKSKKKHVRLTPRIRAEILYEDKDVIAVNKPAGILTVPIPGMKSANLQERLDDYLRKQKKQAWTVHRIDRFTSGIVLFAKNPRARKDLIRQFRNHEPGRIYLALIRGVPDPPEGELVHHMKRIKEGFRNVIVPKSDPKASEARLKYRVTERFKNTSLVEVALVTGLKNQIRVQFAEVGHPTVGDRHYASDEQEEKLIDRQALHASRLEFVHPGTKETVVITAPWPKDFQRLIVYYRKS</sequence>
<dbReference type="CDD" id="cd02869">
    <property type="entry name" value="PseudoU_synth_RluA_like"/>
    <property type="match status" value="1"/>
</dbReference>
<protein>
    <submittedName>
        <fullName evidence="4">RluA family pseudouridine synthase</fullName>
    </submittedName>
</protein>
<dbReference type="PROSITE" id="PS01129">
    <property type="entry name" value="PSI_RLU"/>
    <property type="match status" value="1"/>
</dbReference>
<dbReference type="RefSeq" id="WP_210511855.1">
    <property type="nucleotide sequence ID" value="NZ_JAFIDN010000006.1"/>
</dbReference>
<dbReference type="Gene3D" id="3.30.2350.10">
    <property type="entry name" value="Pseudouridine synthase"/>
    <property type="match status" value="1"/>
</dbReference>
<organism evidence="4 5">
    <name type="scientific">Natronogracilivirga saccharolytica</name>
    <dbReference type="NCBI Taxonomy" id="2812953"/>
    <lineage>
        <taxon>Bacteria</taxon>
        <taxon>Pseudomonadati</taxon>
        <taxon>Balneolota</taxon>
        <taxon>Balneolia</taxon>
        <taxon>Balneolales</taxon>
        <taxon>Cyclonatronaceae</taxon>
        <taxon>Natronogracilivirga</taxon>
    </lineage>
</organism>
<comment type="similarity">
    <text evidence="1">Belongs to the pseudouridine synthase RluA family.</text>
</comment>
<gene>
    <name evidence="4" type="ORF">NATSA_09020</name>
</gene>
<dbReference type="AlphaFoldDB" id="A0A8J7S9D6"/>
<evidence type="ECO:0000256" key="2">
    <source>
        <dbReference type="ARBA" id="ARBA00023235"/>
    </source>
</evidence>
<keyword evidence="2" id="KW-0413">Isomerase</keyword>
<dbReference type="PANTHER" id="PTHR21600">
    <property type="entry name" value="MITOCHONDRIAL RNA PSEUDOURIDINE SYNTHASE"/>
    <property type="match status" value="1"/>
</dbReference>
<proteinExistence type="inferred from homology"/>
<feature type="domain" description="Pseudouridine synthase RsuA/RluA-like" evidence="3">
    <location>
        <begin position="24"/>
        <end position="175"/>
    </location>
</feature>
<dbReference type="Proteomes" id="UP000673975">
    <property type="component" value="Unassembled WGS sequence"/>
</dbReference>
<dbReference type="Pfam" id="PF00849">
    <property type="entry name" value="PseudoU_synth_2"/>
    <property type="match status" value="1"/>
</dbReference>
<keyword evidence="5" id="KW-1185">Reference proteome</keyword>
<dbReference type="InterPro" id="IPR006224">
    <property type="entry name" value="PsdUridine_synth_RluA-like_CS"/>
</dbReference>
<name>A0A8J7S9D6_9BACT</name>
<dbReference type="GO" id="GO:0140098">
    <property type="term" value="F:catalytic activity, acting on RNA"/>
    <property type="evidence" value="ECO:0007669"/>
    <property type="project" value="UniProtKB-ARBA"/>
</dbReference>
<reference evidence="4" key="1">
    <citation type="submission" date="2021-02" db="EMBL/GenBank/DDBJ databases">
        <title>Natronogracilivirga saccharolytica gen. nov. sp. nov. a new anaerobic, haloalkiliphilic carbohydrate-fermenting bacterium from soda lake and proposing of Cyclonatronumiaceae fam. nov. in the phylum Balneolaeota.</title>
        <authorList>
            <person name="Zhilina T.N."/>
            <person name="Sorokin D.Y."/>
            <person name="Zavarzina D.G."/>
            <person name="Toshchakov S.V."/>
            <person name="Kublanov I.V."/>
        </authorList>
    </citation>
    <scope>NUCLEOTIDE SEQUENCE</scope>
    <source>
        <strain evidence="4">Z-1702</strain>
    </source>
</reference>
<comment type="caution">
    <text evidence="4">The sequence shown here is derived from an EMBL/GenBank/DDBJ whole genome shotgun (WGS) entry which is preliminary data.</text>
</comment>
<evidence type="ECO:0000313" key="4">
    <source>
        <dbReference type="EMBL" id="MBP3192803.1"/>
    </source>
</evidence>
<dbReference type="EMBL" id="JAFIDN010000006">
    <property type="protein sequence ID" value="MBP3192803.1"/>
    <property type="molecule type" value="Genomic_DNA"/>
</dbReference>
<dbReference type="InterPro" id="IPR006145">
    <property type="entry name" value="PsdUridine_synth_RsuA/RluA"/>
</dbReference>
<dbReference type="GO" id="GO:0003723">
    <property type="term" value="F:RNA binding"/>
    <property type="evidence" value="ECO:0007669"/>
    <property type="project" value="InterPro"/>
</dbReference>
<dbReference type="GO" id="GO:0000455">
    <property type="term" value="P:enzyme-directed rRNA pseudouridine synthesis"/>
    <property type="evidence" value="ECO:0007669"/>
    <property type="project" value="TreeGrafter"/>
</dbReference>
<evidence type="ECO:0000313" key="5">
    <source>
        <dbReference type="Proteomes" id="UP000673975"/>
    </source>
</evidence>
<evidence type="ECO:0000256" key="1">
    <source>
        <dbReference type="ARBA" id="ARBA00010876"/>
    </source>
</evidence>
<dbReference type="GO" id="GO:0009982">
    <property type="term" value="F:pseudouridine synthase activity"/>
    <property type="evidence" value="ECO:0007669"/>
    <property type="project" value="InterPro"/>
</dbReference>